<dbReference type="PANTHER" id="PTHR15160:SF3">
    <property type="entry name" value="BIFUNCTIONAL NUCLEASE 1"/>
    <property type="match status" value="1"/>
</dbReference>
<dbReference type="Proteomes" id="UP001396334">
    <property type="component" value="Unassembled WGS sequence"/>
</dbReference>
<evidence type="ECO:0000256" key="1">
    <source>
        <dbReference type="SAM" id="Phobius"/>
    </source>
</evidence>
<comment type="caution">
    <text evidence="2">The sequence shown here is derived from an EMBL/GenBank/DDBJ whole genome shotgun (WGS) entry which is preliminary data.</text>
</comment>
<evidence type="ECO:0000313" key="2">
    <source>
        <dbReference type="EMBL" id="KAK8988988.1"/>
    </source>
</evidence>
<name>A0ABR2PKN8_9ROSI</name>
<sequence length="274" mass="30914">MTGGDRGKMVWLQEPVICHAFHSKQVEVHLLMVNWPFPWAIPWCILVSDGNGSMAESFNENMKTYVNSNVVQGLKRDGRHLRWIHNSPQSGHLPDYAPHHVIVLKVEDGTGILLPIIVLDLLPSVLLMAALLIVRIVGHLFLFRIESGFLFSRLVGYIEFGGVTWFVLNTSANILEFQMRLMRQSRCSRNSLSFGRVITLSTSVVPDKVIDETESVTFDLRPSDAIDIAVREAFIWLPMFSHGSQVAFPFCFGFLGHLPDLLCQVPIQVNKYLA</sequence>
<keyword evidence="1" id="KW-1133">Transmembrane helix</keyword>
<dbReference type="EMBL" id="JBBPBN010000057">
    <property type="protein sequence ID" value="KAK8988988.1"/>
    <property type="molecule type" value="Genomic_DNA"/>
</dbReference>
<evidence type="ECO:0000313" key="3">
    <source>
        <dbReference type="Proteomes" id="UP001396334"/>
    </source>
</evidence>
<proteinExistence type="predicted"/>
<accession>A0ABR2PKN8</accession>
<feature type="transmembrane region" description="Helical" evidence="1">
    <location>
        <begin position="112"/>
        <end position="134"/>
    </location>
</feature>
<feature type="transmembrane region" description="Helical" evidence="1">
    <location>
        <begin position="154"/>
        <end position="175"/>
    </location>
</feature>
<keyword evidence="1" id="KW-0472">Membrane</keyword>
<organism evidence="2 3">
    <name type="scientific">Hibiscus sabdariffa</name>
    <name type="common">roselle</name>
    <dbReference type="NCBI Taxonomy" id="183260"/>
    <lineage>
        <taxon>Eukaryota</taxon>
        <taxon>Viridiplantae</taxon>
        <taxon>Streptophyta</taxon>
        <taxon>Embryophyta</taxon>
        <taxon>Tracheophyta</taxon>
        <taxon>Spermatophyta</taxon>
        <taxon>Magnoliopsida</taxon>
        <taxon>eudicotyledons</taxon>
        <taxon>Gunneridae</taxon>
        <taxon>Pentapetalae</taxon>
        <taxon>rosids</taxon>
        <taxon>malvids</taxon>
        <taxon>Malvales</taxon>
        <taxon>Malvaceae</taxon>
        <taxon>Malvoideae</taxon>
        <taxon>Hibiscus</taxon>
    </lineage>
</organism>
<protein>
    <submittedName>
        <fullName evidence="2">Uncharacterized protein</fullName>
    </submittedName>
</protein>
<keyword evidence="1" id="KW-0812">Transmembrane</keyword>
<reference evidence="2 3" key="1">
    <citation type="journal article" date="2024" name="G3 (Bethesda)">
        <title>Genome assembly of Hibiscus sabdariffa L. provides insights into metabolisms of medicinal natural products.</title>
        <authorList>
            <person name="Kim T."/>
        </authorList>
    </citation>
    <scope>NUCLEOTIDE SEQUENCE [LARGE SCALE GENOMIC DNA]</scope>
    <source>
        <strain evidence="2">TK-2024</strain>
        <tissue evidence="2">Old leaves</tissue>
    </source>
</reference>
<keyword evidence="3" id="KW-1185">Reference proteome</keyword>
<dbReference type="PANTHER" id="PTHR15160">
    <property type="entry name" value="VON HIPPEL-LINDAU PROTEIN"/>
    <property type="match status" value="1"/>
</dbReference>
<gene>
    <name evidence="2" type="ORF">V6N11_030359</name>
</gene>